<reference evidence="1" key="1">
    <citation type="submission" date="2016-10" db="EMBL/GenBank/DDBJ databases">
        <title>Sequence of Gallionella enrichment culture.</title>
        <authorList>
            <person name="Poehlein A."/>
            <person name="Muehling M."/>
            <person name="Daniel R."/>
        </authorList>
    </citation>
    <scope>NUCLEOTIDE SEQUENCE</scope>
</reference>
<sequence length="158" mass="18080">MLEVRLLYQQLQNYNQMLEITVQDRTAELGESEARFRRFTELSSDCYWEQDEHGNFTHAYGPILEMLGSQSSISKDATDGTPAGHWDTVNRTELEANIAARRPFLDFIYSRMNADGTNQYFQVSGEPMFDASSRFTGYRGVAREVTEIMNERSPSKAA</sequence>
<dbReference type="NCBIfam" id="TIGR00229">
    <property type="entry name" value="sensory_box"/>
    <property type="match status" value="1"/>
</dbReference>
<gene>
    <name evidence="1" type="ORF">GALL_388210</name>
</gene>
<dbReference type="EMBL" id="MLJW01001212">
    <property type="protein sequence ID" value="OIQ79447.1"/>
    <property type="molecule type" value="Genomic_DNA"/>
</dbReference>
<comment type="caution">
    <text evidence="1">The sequence shown here is derived from an EMBL/GenBank/DDBJ whole genome shotgun (WGS) entry which is preliminary data.</text>
</comment>
<protein>
    <submittedName>
        <fullName evidence="1">Uncharacterized protein</fullName>
    </submittedName>
</protein>
<dbReference type="InterPro" id="IPR000014">
    <property type="entry name" value="PAS"/>
</dbReference>
<dbReference type="SUPFAM" id="SSF55785">
    <property type="entry name" value="PYP-like sensor domain (PAS domain)"/>
    <property type="match status" value="1"/>
</dbReference>
<name>A0A1J5QHK2_9ZZZZ</name>
<proteinExistence type="predicted"/>
<evidence type="ECO:0000313" key="1">
    <source>
        <dbReference type="EMBL" id="OIQ79447.1"/>
    </source>
</evidence>
<organism evidence="1">
    <name type="scientific">mine drainage metagenome</name>
    <dbReference type="NCBI Taxonomy" id="410659"/>
    <lineage>
        <taxon>unclassified sequences</taxon>
        <taxon>metagenomes</taxon>
        <taxon>ecological metagenomes</taxon>
    </lineage>
</organism>
<accession>A0A1J5QHK2</accession>
<dbReference type="Gene3D" id="3.30.450.20">
    <property type="entry name" value="PAS domain"/>
    <property type="match status" value="1"/>
</dbReference>
<dbReference type="AlphaFoldDB" id="A0A1J5QHK2"/>
<dbReference type="InterPro" id="IPR035965">
    <property type="entry name" value="PAS-like_dom_sf"/>
</dbReference>